<organism evidence="3 4">
    <name type="scientific">Handroanthus impetiginosus</name>
    <dbReference type="NCBI Taxonomy" id="429701"/>
    <lineage>
        <taxon>Eukaryota</taxon>
        <taxon>Viridiplantae</taxon>
        <taxon>Streptophyta</taxon>
        <taxon>Embryophyta</taxon>
        <taxon>Tracheophyta</taxon>
        <taxon>Spermatophyta</taxon>
        <taxon>Magnoliopsida</taxon>
        <taxon>eudicotyledons</taxon>
        <taxon>Gunneridae</taxon>
        <taxon>Pentapetalae</taxon>
        <taxon>asterids</taxon>
        <taxon>lamiids</taxon>
        <taxon>Lamiales</taxon>
        <taxon>Bignoniaceae</taxon>
        <taxon>Crescentiina</taxon>
        <taxon>Tabebuia alliance</taxon>
        <taxon>Handroanthus</taxon>
    </lineage>
</organism>
<dbReference type="EMBL" id="NKXS01001558">
    <property type="protein sequence ID" value="PIN17989.1"/>
    <property type="molecule type" value="Genomic_DNA"/>
</dbReference>
<dbReference type="PANTHER" id="PTHR15140:SF37">
    <property type="entry name" value="UBIQUITIN-LIKE DOMAIN-CONTAINING PROTEIN"/>
    <property type="match status" value="1"/>
</dbReference>
<dbReference type="OrthoDB" id="1427948at2759"/>
<dbReference type="PANTHER" id="PTHR15140">
    <property type="entry name" value="TUBULIN-SPECIFIC CHAPERONE E"/>
    <property type="match status" value="1"/>
</dbReference>
<dbReference type="InterPro" id="IPR032675">
    <property type="entry name" value="LRR_dom_sf"/>
</dbReference>
<dbReference type="STRING" id="429701.A0A2G9HKE4"/>
<feature type="domain" description="Disease resistance R13L4/SHOC-2-like LRR" evidence="2">
    <location>
        <begin position="35"/>
        <end position="163"/>
    </location>
</feature>
<protein>
    <recommendedName>
        <fullName evidence="2">Disease resistance R13L4/SHOC-2-like LRR domain-containing protein</fullName>
    </recommendedName>
</protein>
<evidence type="ECO:0000259" key="2">
    <source>
        <dbReference type="Pfam" id="PF23598"/>
    </source>
</evidence>
<comment type="caution">
    <text evidence="3">The sequence shown here is derived from an EMBL/GenBank/DDBJ whole genome shotgun (WGS) entry which is preliminary data.</text>
</comment>
<dbReference type="Pfam" id="PF23598">
    <property type="entry name" value="LRR_14"/>
    <property type="match status" value="1"/>
</dbReference>
<accession>A0A2G9HKE4</accession>
<reference evidence="4" key="1">
    <citation type="journal article" date="2018" name="Gigascience">
        <title>Genome assembly of the Pink Ipe (Handroanthus impetiginosus, Bignoniaceae), a highly valued, ecologically keystone Neotropical timber forest tree.</title>
        <authorList>
            <person name="Silva-Junior O.B."/>
            <person name="Grattapaglia D."/>
            <person name="Novaes E."/>
            <person name="Collevatti R.G."/>
        </authorList>
    </citation>
    <scope>NUCLEOTIDE SEQUENCE [LARGE SCALE GENOMIC DNA]</scope>
    <source>
        <strain evidence="4">cv. UFG-1</strain>
    </source>
</reference>
<dbReference type="Proteomes" id="UP000231279">
    <property type="component" value="Unassembled WGS sequence"/>
</dbReference>
<evidence type="ECO:0000313" key="4">
    <source>
        <dbReference type="Proteomes" id="UP000231279"/>
    </source>
</evidence>
<dbReference type="AlphaFoldDB" id="A0A2G9HKE4"/>
<sequence>MMTRLRETNLVILNFDLHNLGEDLVLGILRKMLMSHSLITLWIQGRIGFNFPCYQRGMCPNLVKLTLQFSEIEGDVMQELGNFPMLKFLALEYWAFIGTEMICNATAFPQLKHLTLGHLPNLEKWEVEQGAMPNLSYLQIWDCYKLEMIPDTLRFITTLQELTTLGMPRQFNDRLLVVNGETGQDYHKVCHIPSIELLHQR</sequence>
<evidence type="ECO:0000256" key="1">
    <source>
        <dbReference type="ARBA" id="ARBA00022737"/>
    </source>
</evidence>
<keyword evidence="4" id="KW-1185">Reference proteome</keyword>
<name>A0A2G9HKE4_9LAMI</name>
<dbReference type="InterPro" id="IPR055414">
    <property type="entry name" value="LRR_R13L4/SHOC2-like"/>
</dbReference>
<proteinExistence type="predicted"/>
<keyword evidence="1" id="KW-0677">Repeat</keyword>
<gene>
    <name evidence="3" type="ORF">CDL12_09345</name>
</gene>
<dbReference type="Gene3D" id="3.80.10.10">
    <property type="entry name" value="Ribonuclease Inhibitor"/>
    <property type="match status" value="1"/>
</dbReference>
<dbReference type="SUPFAM" id="SSF52047">
    <property type="entry name" value="RNI-like"/>
    <property type="match status" value="1"/>
</dbReference>
<evidence type="ECO:0000313" key="3">
    <source>
        <dbReference type="EMBL" id="PIN17989.1"/>
    </source>
</evidence>